<comment type="caution">
    <text evidence="1">The sequence shown here is derived from an EMBL/GenBank/DDBJ whole genome shotgun (WGS) entry which is preliminary data.</text>
</comment>
<proteinExistence type="predicted"/>
<dbReference type="EMBL" id="MFJB01000034">
    <property type="protein sequence ID" value="OGG00093.1"/>
    <property type="molecule type" value="Genomic_DNA"/>
</dbReference>
<gene>
    <name evidence="1" type="ORF">A2153_01840</name>
</gene>
<reference evidence="1 2" key="1">
    <citation type="journal article" date="2016" name="Nat. Commun.">
        <title>Thousands of microbial genomes shed light on interconnected biogeochemical processes in an aquifer system.</title>
        <authorList>
            <person name="Anantharaman K."/>
            <person name="Brown C.T."/>
            <person name="Hug L.A."/>
            <person name="Sharon I."/>
            <person name="Castelle C.J."/>
            <person name="Probst A.J."/>
            <person name="Thomas B.C."/>
            <person name="Singh A."/>
            <person name="Wilkins M.J."/>
            <person name="Karaoz U."/>
            <person name="Brodie E.L."/>
            <person name="Williams K.H."/>
            <person name="Hubbard S.S."/>
            <person name="Banfield J.F."/>
        </authorList>
    </citation>
    <scope>NUCLEOTIDE SEQUENCE [LARGE SCALE GENOMIC DNA]</scope>
</reference>
<sequence length="559" mass="65090">MKKSIQRLFLFIILFFNLVTLLPNHHVFGNFDQSYITVVIPFRGREYWSDINRIKPLFDYLVEQNIPSTILLQYQNLNDREVIDYIKRFPNNFEIGLFLEVDESLANDSFSSFLYGIGDKAHANQILLSGYNPVERKRMIDQAFFRFRQIFNTSPKSVGAWYLDTVSLNYLKIKYDIKAVLDVADQYQTDTYGLWGKPWGVAYLPSKYNSLLPAQNKQDNMGIVKIQWAARDPLSGYGLTVNHSTYSVQANDYVKAHRLDVDYFKHLSGIYLSSANSINQLTIGLEAGQEGYTYLDEFKKQIAAVSWAEFVTMEDFAETFLQSPPKSSVISGPGYLDNSRQGYWFNYPRYRAYFVREGETLIFKDLRIYDPPFFFNDVFYKQTGKNLNLIVPACLDGALTGKNLIIARNIRDLRFTRLKDRFFLEFVANNKKNQLLLTPGEIVFNSRRIFISRGNFLINNFLIRNFYDLILAIQAGRPDNLKITPLFSRIDNVYYFGLPFYPDKLLGIKSRWPFLGIFNFPFQVLSKFKTVDFDKFLFFYAPDFINPAINCQAVNRLSI</sequence>
<evidence type="ECO:0000313" key="2">
    <source>
        <dbReference type="Proteomes" id="UP000177396"/>
    </source>
</evidence>
<accession>A0A1F5YJ57</accession>
<dbReference type="Proteomes" id="UP000177396">
    <property type="component" value="Unassembled WGS sequence"/>
</dbReference>
<name>A0A1F5YJ57_9BACT</name>
<evidence type="ECO:0000313" key="1">
    <source>
        <dbReference type="EMBL" id="OGG00093.1"/>
    </source>
</evidence>
<organism evidence="1 2">
    <name type="scientific">Candidatus Gottesmanbacteria bacterium RBG_16_38_7b</name>
    <dbReference type="NCBI Taxonomy" id="1798372"/>
    <lineage>
        <taxon>Bacteria</taxon>
        <taxon>Candidatus Gottesmaniibacteriota</taxon>
    </lineage>
</organism>
<dbReference type="Gene3D" id="3.20.20.510">
    <property type="entry name" value="Uncharacterised protein PF12979, DUF3863"/>
    <property type="match status" value="1"/>
</dbReference>
<protein>
    <submittedName>
        <fullName evidence="1">Uncharacterized protein</fullName>
    </submittedName>
</protein>
<dbReference type="AlphaFoldDB" id="A0A1F5YJ57"/>